<organism evidence="3 4">
    <name type="scientific">Thalassospira marina</name>
    <dbReference type="NCBI Taxonomy" id="2048283"/>
    <lineage>
        <taxon>Bacteria</taxon>
        <taxon>Pseudomonadati</taxon>
        <taxon>Pseudomonadota</taxon>
        <taxon>Alphaproteobacteria</taxon>
        <taxon>Rhodospirillales</taxon>
        <taxon>Thalassospiraceae</taxon>
        <taxon>Thalassospira</taxon>
    </lineage>
</organism>
<evidence type="ECO:0000313" key="4">
    <source>
        <dbReference type="Proteomes" id="UP000233597"/>
    </source>
</evidence>
<dbReference type="PANTHER" id="PTHR14939:SF5">
    <property type="entry name" value="F-BOX ONLY PROTEIN 22"/>
    <property type="match status" value="1"/>
</dbReference>
<dbReference type="EMBL" id="NWTK01000012">
    <property type="protein sequence ID" value="PKR52009.1"/>
    <property type="molecule type" value="Genomic_DNA"/>
</dbReference>
<evidence type="ECO:0008006" key="5">
    <source>
        <dbReference type="Google" id="ProtNLM"/>
    </source>
</evidence>
<protein>
    <recommendedName>
        <fullName evidence="5">Histidine kinase</fullName>
    </recommendedName>
</protein>
<evidence type="ECO:0000313" key="3">
    <source>
        <dbReference type="EMBL" id="PKR52009.1"/>
    </source>
</evidence>
<comment type="caution">
    <text evidence="3">The sequence shown here is derived from an EMBL/GenBank/DDBJ whole genome shotgun (WGS) entry which is preliminary data.</text>
</comment>
<dbReference type="SMART" id="SM01204">
    <property type="entry name" value="FIST_C"/>
    <property type="match status" value="1"/>
</dbReference>
<feature type="domain" description="FIST C-domain" evidence="2">
    <location>
        <begin position="221"/>
        <end position="376"/>
    </location>
</feature>
<dbReference type="SMART" id="SM00897">
    <property type="entry name" value="FIST"/>
    <property type="match status" value="1"/>
</dbReference>
<dbReference type="InterPro" id="IPR019494">
    <property type="entry name" value="FIST_C"/>
</dbReference>
<evidence type="ECO:0000259" key="2">
    <source>
        <dbReference type="SMART" id="SM01204"/>
    </source>
</evidence>
<dbReference type="Proteomes" id="UP000233597">
    <property type="component" value="Unassembled WGS sequence"/>
</dbReference>
<gene>
    <name evidence="3" type="ORF">COO20_17990</name>
</gene>
<reference evidence="3 4" key="1">
    <citation type="submission" date="2017-09" db="EMBL/GenBank/DDBJ databases">
        <title>Biodiversity and function of Thalassospira species in the particle-attached aromatic-hydrocarbon-degrading consortia from the surface seawater of the South China Sea.</title>
        <authorList>
            <person name="Dong C."/>
            <person name="Liu R."/>
            <person name="Shao Z."/>
        </authorList>
    </citation>
    <scope>NUCLEOTIDE SEQUENCE [LARGE SCALE GENOMIC DNA]</scope>
    <source>
        <strain evidence="3 4">CSC1P2</strain>
    </source>
</reference>
<dbReference type="InterPro" id="IPR013702">
    <property type="entry name" value="FIST_domain_N"/>
</dbReference>
<dbReference type="PANTHER" id="PTHR14939">
    <property type="entry name" value="F-BOX ONLY PROTEIN 22"/>
    <property type="match status" value="1"/>
</dbReference>
<name>A0A2N3KN76_9PROT</name>
<sequence length="389" mass="41212">MSAEFIAAHASGEHWAAISSELAEKLERQGDIPDGLAFLYVSEPLAGDIGSILTFLRSRLGVEFWVGTSGVGVCGPGRAYFGVPAASVMIAPLAPERFHIFDPIRIDADIDEVPLQDAIARLEPLFGLVHADPGVPEALKLLPELARVGSTYLVGGVGAGGEKGASQIANKVTHGGLSGVLFAGDTVVQVGLSQACSPIGPVHRVTEGRGGIISMLDDKPAYQVFADELASDENGFTLNPGSKPGGEGGAGAQIGTGRYHVAFMVPGTDTGDFVVRNLMGVDPQNNLMAVNDDARPGDAVRFVRRDSATAEQDLRRMLADLQRRLPGRPRGAVYCSCVARGPHLFGTENREMMIIQEELGDLPLTGFYGNGEICNDRFYAYTGVLTLFM</sequence>
<feature type="domain" description="FIST" evidence="1">
    <location>
        <begin position="34"/>
        <end position="220"/>
    </location>
</feature>
<proteinExistence type="predicted"/>
<dbReference type="RefSeq" id="WP_101269065.1">
    <property type="nucleotide sequence ID" value="NZ_NWTK01000012.1"/>
</dbReference>
<accession>A0A2N3KN76</accession>
<dbReference type="OrthoDB" id="9770435at2"/>
<evidence type="ECO:0000259" key="1">
    <source>
        <dbReference type="SMART" id="SM00897"/>
    </source>
</evidence>
<dbReference type="Pfam" id="PF08495">
    <property type="entry name" value="FIST"/>
    <property type="match status" value="1"/>
</dbReference>
<dbReference type="AlphaFoldDB" id="A0A2N3KN76"/>
<dbReference type="Pfam" id="PF10442">
    <property type="entry name" value="FIST_C"/>
    <property type="match status" value="1"/>
</dbReference>